<organism evidence="1 2">
    <name type="scientific">Hymenobacter lucidus</name>
    <dbReference type="NCBI Taxonomy" id="2880930"/>
    <lineage>
        <taxon>Bacteria</taxon>
        <taxon>Pseudomonadati</taxon>
        <taxon>Bacteroidota</taxon>
        <taxon>Cytophagia</taxon>
        <taxon>Cytophagales</taxon>
        <taxon>Hymenobacteraceae</taxon>
        <taxon>Hymenobacter</taxon>
    </lineage>
</organism>
<protein>
    <recommendedName>
        <fullName evidence="3">PorT family protein</fullName>
    </recommendedName>
</protein>
<evidence type="ECO:0000313" key="1">
    <source>
        <dbReference type="EMBL" id="MCB2407622.1"/>
    </source>
</evidence>
<evidence type="ECO:0000313" key="2">
    <source>
        <dbReference type="Proteomes" id="UP001165296"/>
    </source>
</evidence>
<accession>A0ABS8AN41</accession>
<dbReference type="RefSeq" id="WP_226173525.1">
    <property type="nucleotide sequence ID" value="NZ_JAJADR010000001.1"/>
</dbReference>
<dbReference type="EMBL" id="JAJADR010000001">
    <property type="protein sequence ID" value="MCB2407622.1"/>
    <property type="molecule type" value="Genomic_DNA"/>
</dbReference>
<sequence>MKKCTLFFLGALAAHLSYGQQTEVSFHLTSGAASFRGSSAAGSSFIIAPMMGEGPYTNNIYGSRPAFSYGVAGQAQRLTEGENLVGVQAGYEVLRSRVQIVSVVNRSNQVIATDGKSILTNSFVSVHPFGGHRFELPGVALDLTAGPEMGLLLHSEEKGEALSPTGARYTSSRGHDHPEVDIRFRANLTAHHQRTSLSVGYSYGLTNYRRSELGSTGEAYTQVFRVGLGFRLLEL</sequence>
<proteinExistence type="predicted"/>
<reference evidence="1" key="1">
    <citation type="submission" date="2021-10" db="EMBL/GenBank/DDBJ databases">
        <authorList>
            <person name="Dean J.D."/>
            <person name="Kim M.K."/>
            <person name="Newey C.N."/>
            <person name="Stoker T.S."/>
            <person name="Thompson D.W."/>
            <person name="Grose J.H."/>
        </authorList>
    </citation>
    <scope>NUCLEOTIDE SEQUENCE</scope>
    <source>
        <strain evidence="1">BT178</strain>
    </source>
</reference>
<name>A0ABS8AN41_9BACT</name>
<evidence type="ECO:0008006" key="3">
    <source>
        <dbReference type="Google" id="ProtNLM"/>
    </source>
</evidence>
<dbReference type="Proteomes" id="UP001165296">
    <property type="component" value="Unassembled WGS sequence"/>
</dbReference>
<gene>
    <name evidence="1" type="ORF">LGH74_06505</name>
</gene>
<keyword evidence="2" id="KW-1185">Reference proteome</keyword>
<comment type="caution">
    <text evidence="1">The sequence shown here is derived from an EMBL/GenBank/DDBJ whole genome shotgun (WGS) entry which is preliminary data.</text>
</comment>